<dbReference type="EMBL" id="UINC01014240">
    <property type="protein sequence ID" value="SVA60894.1"/>
    <property type="molecule type" value="Genomic_DNA"/>
</dbReference>
<gene>
    <name evidence="5" type="ORF">METZ01_LOCUS113748</name>
</gene>
<evidence type="ECO:0000313" key="5">
    <source>
        <dbReference type="EMBL" id="SVA60894.1"/>
    </source>
</evidence>
<evidence type="ECO:0000256" key="3">
    <source>
        <dbReference type="ARBA" id="ARBA00023002"/>
    </source>
</evidence>
<dbReference type="AlphaFoldDB" id="A0A381X832"/>
<dbReference type="SMART" id="SM01092">
    <property type="entry name" value="CO_deh_flav_C"/>
    <property type="match status" value="1"/>
</dbReference>
<dbReference type="InterPro" id="IPR036318">
    <property type="entry name" value="FAD-bd_PCMH-like_sf"/>
</dbReference>
<dbReference type="InterPro" id="IPR016169">
    <property type="entry name" value="FAD-bd_PCMH_sub2"/>
</dbReference>
<dbReference type="Pfam" id="PF03450">
    <property type="entry name" value="CO_deh_flav_C"/>
    <property type="match status" value="1"/>
</dbReference>
<dbReference type="PANTHER" id="PTHR42659">
    <property type="entry name" value="XANTHINE DEHYDROGENASE SUBUNIT C-RELATED"/>
    <property type="match status" value="1"/>
</dbReference>
<dbReference type="Gene3D" id="3.30.390.50">
    <property type="entry name" value="CO dehydrogenase flavoprotein, C-terminal domain"/>
    <property type="match status" value="1"/>
</dbReference>
<feature type="non-terminal residue" evidence="5">
    <location>
        <position position="1"/>
    </location>
</feature>
<dbReference type="InterPro" id="IPR051312">
    <property type="entry name" value="Diverse_Substr_Oxidored"/>
</dbReference>
<reference evidence="5" key="1">
    <citation type="submission" date="2018-05" db="EMBL/GenBank/DDBJ databases">
        <authorList>
            <person name="Lanie J.A."/>
            <person name="Ng W.-L."/>
            <person name="Kazmierczak K.M."/>
            <person name="Andrzejewski T.M."/>
            <person name="Davidsen T.M."/>
            <person name="Wayne K.J."/>
            <person name="Tettelin H."/>
            <person name="Glass J.I."/>
            <person name="Rusch D."/>
            <person name="Podicherti R."/>
            <person name="Tsui H.-C.T."/>
            <person name="Winkler M.E."/>
        </authorList>
    </citation>
    <scope>NUCLEOTIDE SEQUENCE</scope>
</reference>
<evidence type="ECO:0000256" key="1">
    <source>
        <dbReference type="ARBA" id="ARBA00022630"/>
    </source>
</evidence>
<dbReference type="InterPro" id="IPR005107">
    <property type="entry name" value="CO_DH_flav_C"/>
</dbReference>
<name>A0A381X832_9ZZZZ</name>
<keyword evidence="3" id="KW-0560">Oxidoreductase</keyword>
<dbReference type="Gene3D" id="3.30.465.10">
    <property type="match status" value="1"/>
</dbReference>
<dbReference type="GO" id="GO:0016491">
    <property type="term" value="F:oxidoreductase activity"/>
    <property type="evidence" value="ECO:0007669"/>
    <property type="project" value="UniProtKB-KW"/>
</dbReference>
<dbReference type="GO" id="GO:0050660">
    <property type="term" value="F:flavin adenine dinucleotide binding"/>
    <property type="evidence" value="ECO:0007669"/>
    <property type="project" value="InterPro"/>
</dbReference>
<dbReference type="InterPro" id="IPR036683">
    <property type="entry name" value="CO_DH_flav_C_dom_sf"/>
</dbReference>
<dbReference type="SUPFAM" id="SSF55447">
    <property type="entry name" value="CO dehydrogenase flavoprotein C-terminal domain-like"/>
    <property type="match status" value="1"/>
</dbReference>
<keyword evidence="2" id="KW-0274">FAD</keyword>
<accession>A0A381X832</accession>
<dbReference type="SUPFAM" id="SSF56176">
    <property type="entry name" value="FAD-binding/transporter-associated domain-like"/>
    <property type="match status" value="1"/>
</dbReference>
<sequence>IAGNKGRRTISAVDFFKDLYQTDLADDELLTAVEIPTLADGYKSAFEELARRHGDYAMTGLAAHGLIDGDKVSDLRLAFFAVGGTPVLAKNGAAVAEGKNVGDEMISAVQSALEKDLDPFDDLNCSAAVKMLYAKELTSRALKALIR</sequence>
<evidence type="ECO:0000259" key="4">
    <source>
        <dbReference type="SMART" id="SM01092"/>
    </source>
</evidence>
<keyword evidence="1" id="KW-0285">Flavoprotein</keyword>
<protein>
    <recommendedName>
        <fullName evidence="4">CO dehydrogenase flavoprotein C-terminal domain-containing protein</fullName>
    </recommendedName>
</protein>
<evidence type="ECO:0000256" key="2">
    <source>
        <dbReference type="ARBA" id="ARBA00022827"/>
    </source>
</evidence>
<dbReference type="PANTHER" id="PTHR42659:SF2">
    <property type="entry name" value="XANTHINE DEHYDROGENASE SUBUNIT C-RELATED"/>
    <property type="match status" value="1"/>
</dbReference>
<organism evidence="5">
    <name type="scientific">marine metagenome</name>
    <dbReference type="NCBI Taxonomy" id="408172"/>
    <lineage>
        <taxon>unclassified sequences</taxon>
        <taxon>metagenomes</taxon>
        <taxon>ecological metagenomes</taxon>
    </lineage>
</organism>
<proteinExistence type="predicted"/>
<feature type="domain" description="CO dehydrogenase flavoprotein C-terminal" evidence="4">
    <location>
        <begin position="44"/>
        <end position="145"/>
    </location>
</feature>